<dbReference type="OrthoDB" id="540004at2759"/>
<dbReference type="GO" id="GO:0032259">
    <property type="term" value="P:methylation"/>
    <property type="evidence" value="ECO:0007669"/>
    <property type="project" value="UniProtKB-KW"/>
</dbReference>
<proteinExistence type="predicted"/>
<evidence type="ECO:0000256" key="1">
    <source>
        <dbReference type="ARBA" id="ARBA00022603"/>
    </source>
</evidence>
<dbReference type="PANTHER" id="PTHR43861:SF1">
    <property type="entry name" value="TRANS-ACONITATE 2-METHYLTRANSFERASE"/>
    <property type="match status" value="1"/>
</dbReference>
<dbReference type="CDD" id="cd02440">
    <property type="entry name" value="AdoMet_MTases"/>
    <property type="match status" value="1"/>
</dbReference>
<keyword evidence="1" id="KW-0489">Methyltransferase</keyword>
<evidence type="ECO:0000313" key="5">
    <source>
        <dbReference type="Proteomes" id="UP000054279"/>
    </source>
</evidence>
<dbReference type="Proteomes" id="UP000054279">
    <property type="component" value="Unassembled WGS sequence"/>
</dbReference>
<dbReference type="Pfam" id="PF13649">
    <property type="entry name" value="Methyltransf_25"/>
    <property type="match status" value="1"/>
</dbReference>
<accession>A0A0C9UM29</accession>
<evidence type="ECO:0000259" key="3">
    <source>
        <dbReference type="Pfam" id="PF13649"/>
    </source>
</evidence>
<keyword evidence="5" id="KW-1185">Reference proteome</keyword>
<dbReference type="GO" id="GO:0008168">
    <property type="term" value="F:methyltransferase activity"/>
    <property type="evidence" value="ECO:0007669"/>
    <property type="project" value="UniProtKB-KW"/>
</dbReference>
<feature type="domain" description="Methyltransferase" evidence="3">
    <location>
        <begin position="45"/>
        <end position="138"/>
    </location>
</feature>
<gene>
    <name evidence="4" type="ORF">M422DRAFT_252617</name>
</gene>
<dbReference type="Gene3D" id="3.40.50.150">
    <property type="entry name" value="Vaccinia Virus protein VP39"/>
    <property type="match status" value="1"/>
</dbReference>
<dbReference type="PANTHER" id="PTHR43861">
    <property type="entry name" value="TRANS-ACONITATE 2-METHYLTRANSFERASE-RELATED"/>
    <property type="match status" value="1"/>
</dbReference>
<keyword evidence="2" id="KW-0808">Transferase</keyword>
<dbReference type="EMBL" id="KN837119">
    <property type="protein sequence ID" value="KIJ44123.1"/>
    <property type="molecule type" value="Genomic_DNA"/>
</dbReference>
<evidence type="ECO:0000313" key="4">
    <source>
        <dbReference type="EMBL" id="KIJ44123.1"/>
    </source>
</evidence>
<dbReference type="InterPro" id="IPR041698">
    <property type="entry name" value="Methyltransf_25"/>
</dbReference>
<name>A0A0C9UM29_SPHS4</name>
<protein>
    <recommendedName>
        <fullName evidence="3">Methyltransferase domain-containing protein</fullName>
    </recommendedName>
</protein>
<dbReference type="InterPro" id="IPR029063">
    <property type="entry name" value="SAM-dependent_MTases_sf"/>
</dbReference>
<sequence>MSEYAGAYDAIGSKLEDCVDQRSHLLSFLSNKVSKLLPHAPQTALDLGCGTGEPASAYLASLGHKVTGLDFSETMVLLARTKVPNPNATFFQADMLTWEPPKGIHYDLVLASHCLYNFSADEIRSLVFKFAEWVKEDGFVVVGSAVRVQLLEEGIIQFDENGWAEAVPNTFIGHEFLSTYAMADTWRKLLESTGMKFVELEQGYYNRAGAGPEERTLVSFIIMHKDKDGKATGI</sequence>
<organism evidence="4 5">
    <name type="scientific">Sphaerobolus stellatus (strain SS14)</name>
    <dbReference type="NCBI Taxonomy" id="990650"/>
    <lineage>
        <taxon>Eukaryota</taxon>
        <taxon>Fungi</taxon>
        <taxon>Dikarya</taxon>
        <taxon>Basidiomycota</taxon>
        <taxon>Agaricomycotina</taxon>
        <taxon>Agaricomycetes</taxon>
        <taxon>Phallomycetidae</taxon>
        <taxon>Geastrales</taxon>
        <taxon>Sphaerobolaceae</taxon>
        <taxon>Sphaerobolus</taxon>
    </lineage>
</organism>
<evidence type="ECO:0000256" key="2">
    <source>
        <dbReference type="ARBA" id="ARBA00022679"/>
    </source>
</evidence>
<dbReference type="SUPFAM" id="SSF53335">
    <property type="entry name" value="S-adenosyl-L-methionine-dependent methyltransferases"/>
    <property type="match status" value="1"/>
</dbReference>
<dbReference type="HOGENOM" id="CLU_060397_3_1_1"/>
<reference evidence="4 5" key="1">
    <citation type="submission" date="2014-06" db="EMBL/GenBank/DDBJ databases">
        <title>Evolutionary Origins and Diversification of the Mycorrhizal Mutualists.</title>
        <authorList>
            <consortium name="DOE Joint Genome Institute"/>
            <consortium name="Mycorrhizal Genomics Consortium"/>
            <person name="Kohler A."/>
            <person name="Kuo A."/>
            <person name="Nagy L.G."/>
            <person name="Floudas D."/>
            <person name="Copeland A."/>
            <person name="Barry K.W."/>
            <person name="Cichocki N."/>
            <person name="Veneault-Fourrey C."/>
            <person name="LaButti K."/>
            <person name="Lindquist E.A."/>
            <person name="Lipzen A."/>
            <person name="Lundell T."/>
            <person name="Morin E."/>
            <person name="Murat C."/>
            <person name="Riley R."/>
            <person name="Ohm R."/>
            <person name="Sun H."/>
            <person name="Tunlid A."/>
            <person name="Henrissat B."/>
            <person name="Grigoriev I.V."/>
            <person name="Hibbett D.S."/>
            <person name="Martin F."/>
        </authorList>
    </citation>
    <scope>NUCLEOTIDE SEQUENCE [LARGE SCALE GENOMIC DNA]</scope>
    <source>
        <strain evidence="4 5">SS14</strain>
    </source>
</reference>
<dbReference type="AlphaFoldDB" id="A0A0C9UM29"/>